<dbReference type="InterPro" id="IPR003141">
    <property type="entry name" value="Pol/His_phosphatase_N"/>
</dbReference>
<proteinExistence type="predicted"/>
<dbReference type="Pfam" id="PF02811">
    <property type="entry name" value="PHP"/>
    <property type="match status" value="1"/>
</dbReference>
<gene>
    <name evidence="2" type="ORF">COX38_02015</name>
</gene>
<dbReference type="Gene3D" id="3.20.20.140">
    <property type="entry name" value="Metal-dependent hydrolases"/>
    <property type="match status" value="1"/>
</dbReference>
<dbReference type="InterPro" id="IPR004013">
    <property type="entry name" value="PHP_dom"/>
</dbReference>
<dbReference type="CDD" id="cd07432">
    <property type="entry name" value="PHP_HisPPase"/>
    <property type="match status" value="1"/>
</dbReference>
<dbReference type="SUPFAM" id="SSF89550">
    <property type="entry name" value="PHP domain-like"/>
    <property type="match status" value="1"/>
</dbReference>
<dbReference type="EMBL" id="PCRN01000068">
    <property type="protein sequence ID" value="PIP22184.1"/>
    <property type="molecule type" value="Genomic_DNA"/>
</dbReference>
<evidence type="ECO:0000313" key="3">
    <source>
        <dbReference type="Proteomes" id="UP000229054"/>
    </source>
</evidence>
<dbReference type="AlphaFoldDB" id="A0A2G9YSG3"/>
<dbReference type="GO" id="GO:0004534">
    <property type="term" value="F:5'-3' RNA exonuclease activity"/>
    <property type="evidence" value="ECO:0007669"/>
    <property type="project" value="TreeGrafter"/>
</dbReference>
<feature type="domain" description="Polymerase/histidinol phosphatase N-terminal" evidence="1">
    <location>
        <begin position="4"/>
        <end position="70"/>
    </location>
</feature>
<dbReference type="InterPro" id="IPR016195">
    <property type="entry name" value="Pol/histidinol_Pase-like"/>
</dbReference>
<dbReference type="PANTHER" id="PTHR42924:SF3">
    <property type="entry name" value="POLYMERASE_HISTIDINOL PHOSPHATASE N-TERMINAL DOMAIN-CONTAINING PROTEIN"/>
    <property type="match status" value="1"/>
</dbReference>
<evidence type="ECO:0000259" key="1">
    <source>
        <dbReference type="SMART" id="SM00481"/>
    </source>
</evidence>
<organism evidence="2 3">
    <name type="scientific">Candidatus Nealsonbacteria bacterium CG23_combo_of_CG06-09_8_20_14_all_39_25</name>
    <dbReference type="NCBI Taxonomy" id="1974723"/>
    <lineage>
        <taxon>Bacteria</taxon>
        <taxon>Candidatus Nealsoniibacteriota</taxon>
    </lineage>
</organism>
<name>A0A2G9YSG3_9BACT</name>
<evidence type="ECO:0000313" key="2">
    <source>
        <dbReference type="EMBL" id="PIP22184.1"/>
    </source>
</evidence>
<reference evidence="2 3" key="1">
    <citation type="submission" date="2017-09" db="EMBL/GenBank/DDBJ databases">
        <title>Depth-based differentiation of microbial function through sediment-hosted aquifers and enrichment of novel symbionts in the deep terrestrial subsurface.</title>
        <authorList>
            <person name="Probst A.J."/>
            <person name="Ladd B."/>
            <person name="Jarett J.K."/>
            <person name="Geller-Mcgrath D.E."/>
            <person name="Sieber C.M."/>
            <person name="Emerson J.B."/>
            <person name="Anantharaman K."/>
            <person name="Thomas B.C."/>
            <person name="Malmstrom R."/>
            <person name="Stieglmeier M."/>
            <person name="Klingl A."/>
            <person name="Woyke T."/>
            <person name="Ryan C.M."/>
            <person name="Banfield J.F."/>
        </authorList>
    </citation>
    <scope>NUCLEOTIDE SEQUENCE [LARGE SCALE GENOMIC DNA]</scope>
    <source>
        <strain evidence="2">CG23_combo_of_CG06-09_8_20_14_all_39_25</strain>
    </source>
</reference>
<dbReference type="GO" id="GO:0035312">
    <property type="term" value="F:5'-3' DNA exonuclease activity"/>
    <property type="evidence" value="ECO:0007669"/>
    <property type="project" value="TreeGrafter"/>
</dbReference>
<dbReference type="PANTHER" id="PTHR42924">
    <property type="entry name" value="EXONUCLEASE"/>
    <property type="match status" value="1"/>
</dbReference>
<dbReference type="Proteomes" id="UP000229054">
    <property type="component" value="Unassembled WGS sequence"/>
</dbReference>
<dbReference type="SMART" id="SM00481">
    <property type="entry name" value="POLIIIAc"/>
    <property type="match status" value="1"/>
</dbReference>
<protein>
    <recommendedName>
        <fullName evidence="1">Polymerase/histidinol phosphatase N-terminal domain-containing protein</fullName>
    </recommendedName>
</protein>
<comment type="caution">
    <text evidence="2">The sequence shown here is derived from an EMBL/GenBank/DDBJ whole genome shotgun (WGS) entry which is preliminary data.</text>
</comment>
<dbReference type="InterPro" id="IPR052018">
    <property type="entry name" value="PHP_domain"/>
</dbReference>
<sequence length="241" mass="26556">MVRCDLHCHTSYSYDSWASPKQMVETAIKKGIDCLAICDHGEVKGVLEAMEYAERKPILIIPGIEIKSKSGDILGLNVREKIPNKLSAKETIKKIKEAGGMAIIPHPFGWFCAFKGDLEEIVKEIDGVEVLNASLFGGNEKALEFSRKHNLPWTCGSDAHFPNLVGRVYLEIPGENLSFEEAIASSTASAKASAFEEILTKIKNGEGEARGETANFFEKLVEHAKRNVAKIQNAIGKKRKI</sequence>
<accession>A0A2G9YSG3</accession>